<name>A0A366EZM5_9BACI</name>
<comment type="caution">
    <text evidence="2">The sequence shown here is derived from an EMBL/GenBank/DDBJ whole genome shotgun (WGS) entry which is preliminary data.</text>
</comment>
<gene>
    <name evidence="2" type="ORF">DET59_101240</name>
</gene>
<evidence type="ECO:0000256" key="1">
    <source>
        <dbReference type="SAM" id="Phobius"/>
    </source>
</evidence>
<keyword evidence="1" id="KW-0812">Transmembrane</keyword>
<feature type="transmembrane region" description="Helical" evidence="1">
    <location>
        <begin position="12"/>
        <end position="29"/>
    </location>
</feature>
<reference evidence="2 3" key="1">
    <citation type="submission" date="2018-06" db="EMBL/GenBank/DDBJ databases">
        <title>Freshwater and sediment microbial communities from various areas in North America, analyzing microbe dynamics in response to fracking.</title>
        <authorList>
            <person name="Lamendella R."/>
        </authorList>
    </citation>
    <scope>NUCLEOTIDE SEQUENCE [LARGE SCALE GENOMIC DNA]</scope>
    <source>
        <strain evidence="2 3">97B</strain>
    </source>
</reference>
<dbReference type="Proteomes" id="UP000252118">
    <property type="component" value="Unassembled WGS sequence"/>
</dbReference>
<keyword evidence="1" id="KW-0472">Membrane</keyword>
<proteinExistence type="predicted"/>
<evidence type="ECO:0000313" key="3">
    <source>
        <dbReference type="Proteomes" id="UP000252118"/>
    </source>
</evidence>
<dbReference type="EMBL" id="QNRJ01000001">
    <property type="protein sequence ID" value="RBP07872.1"/>
    <property type="molecule type" value="Genomic_DNA"/>
</dbReference>
<dbReference type="AlphaFoldDB" id="A0A366EZM5"/>
<keyword evidence="1" id="KW-1133">Transmembrane helix</keyword>
<evidence type="ECO:0000313" key="2">
    <source>
        <dbReference type="EMBL" id="RBP07872.1"/>
    </source>
</evidence>
<protein>
    <submittedName>
        <fullName evidence="2">Uncharacterized protein</fullName>
    </submittedName>
</protein>
<feature type="transmembrane region" description="Helical" evidence="1">
    <location>
        <begin position="35"/>
        <end position="55"/>
    </location>
</feature>
<accession>A0A366EZM5</accession>
<sequence>MNHFISRYAHWLLLLLVGSSFVMGITLFTHSVQGIIAGVFGIIGFSGVAFLVFHIEKQRRKETK</sequence>
<organism evidence="2 3">
    <name type="scientific">Rossellomorea aquimaris</name>
    <dbReference type="NCBI Taxonomy" id="189382"/>
    <lineage>
        <taxon>Bacteria</taxon>
        <taxon>Bacillati</taxon>
        <taxon>Bacillota</taxon>
        <taxon>Bacilli</taxon>
        <taxon>Bacillales</taxon>
        <taxon>Bacillaceae</taxon>
        <taxon>Rossellomorea</taxon>
    </lineage>
</organism>